<name>A0A398CEU4_9BACL</name>
<evidence type="ECO:0000256" key="5">
    <source>
        <dbReference type="ARBA" id="ARBA00022833"/>
    </source>
</evidence>
<evidence type="ECO:0000313" key="8">
    <source>
        <dbReference type="EMBL" id="RIE01696.1"/>
    </source>
</evidence>
<protein>
    <submittedName>
        <fullName evidence="8">DNA repair protein RadC</fullName>
    </submittedName>
</protein>
<dbReference type="EMBL" id="QXJM01000040">
    <property type="protein sequence ID" value="RIE01696.1"/>
    <property type="molecule type" value="Genomic_DNA"/>
</dbReference>
<keyword evidence="5" id="KW-0862">Zinc</keyword>
<reference evidence="8 9" key="1">
    <citation type="submission" date="2018-09" db="EMBL/GenBank/DDBJ databases">
        <title>Cohnella cavernae sp. nov., isolated from a karst cave.</title>
        <authorList>
            <person name="Zhu H."/>
        </authorList>
    </citation>
    <scope>NUCLEOTIDE SEQUENCE [LARGE SCALE GENOMIC DNA]</scope>
    <source>
        <strain evidence="8 9">K2E09-144</strain>
    </source>
</reference>
<dbReference type="InterPro" id="IPR025657">
    <property type="entry name" value="RadC_JAB"/>
</dbReference>
<keyword evidence="6" id="KW-0482">Metalloprotease</keyword>
<evidence type="ECO:0000313" key="9">
    <source>
        <dbReference type="Proteomes" id="UP000266340"/>
    </source>
</evidence>
<evidence type="ECO:0000256" key="3">
    <source>
        <dbReference type="ARBA" id="ARBA00022723"/>
    </source>
</evidence>
<sequence length="164" mass="18439">MLKINHCIPKRVDVVKVKLVREKSFLSLQNVGSPEEAHQLLRKFIQFELDREYFLLLCLDTKNRPTTIQVIAVGTLDSVLIHPREVYKTAILANAASIICAHCHPSGDPEPSPEDLKITRRLMRTGTIIGISLLDHLILGTDNNYISFKETGLMELQNPPNSGK</sequence>
<proteinExistence type="inferred from homology"/>
<dbReference type="InterPro" id="IPR037518">
    <property type="entry name" value="MPN"/>
</dbReference>
<evidence type="ECO:0000259" key="7">
    <source>
        <dbReference type="PROSITE" id="PS50249"/>
    </source>
</evidence>
<dbReference type="AlphaFoldDB" id="A0A398CEU4"/>
<dbReference type="Gene3D" id="3.40.140.10">
    <property type="entry name" value="Cytidine Deaminase, domain 2"/>
    <property type="match status" value="1"/>
</dbReference>
<evidence type="ECO:0000256" key="6">
    <source>
        <dbReference type="ARBA" id="ARBA00023049"/>
    </source>
</evidence>
<evidence type="ECO:0000256" key="1">
    <source>
        <dbReference type="ARBA" id="ARBA00010243"/>
    </source>
</evidence>
<evidence type="ECO:0000256" key="4">
    <source>
        <dbReference type="ARBA" id="ARBA00022801"/>
    </source>
</evidence>
<evidence type="ECO:0000256" key="2">
    <source>
        <dbReference type="ARBA" id="ARBA00022670"/>
    </source>
</evidence>
<keyword evidence="2" id="KW-0645">Protease</keyword>
<accession>A0A398CEU4</accession>
<dbReference type="GO" id="GO:0046872">
    <property type="term" value="F:metal ion binding"/>
    <property type="evidence" value="ECO:0007669"/>
    <property type="project" value="UniProtKB-KW"/>
</dbReference>
<gene>
    <name evidence="8" type="ORF">D3H35_24935</name>
</gene>
<dbReference type="PANTHER" id="PTHR30471:SF3">
    <property type="entry name" value="UPF0758 PROTEIN YEES-RELATED"/>
    <property type="match status" value="1"/>
</dbReference>
<keyword evidence="9" id="KW-1185">Reference proteome</keyword>
<dbReference type="GO" id="GO:0006508">
    <property type="term" value="P:proteolysis"/>
    <property type="evidence" value="ECO:0007669"/>
    <property type="project" value="UniProtKB-KW"/>
</dbReference>
<dbReference type="OrthoDB" id="9804482at2"/>
<feature type="domain" description="MPN" evidence="7">
    <location>
        <begin position="30"/>
        <end position="154"/>
    </location>
</feature>
<dbReference type="Pfam" id="PF04002">
    <property type="entry name" value="RadC"/>
    <property type="match status" value="1"/>
</dbReference>
<dbReference type="InterPro" id="IPR001405">
    <property type="entry name" value="UPF0758"/>
</dbReference>
<organism evidence="8 9">
    <name type="scientific">Cohnella faecalis</name>
    <dbReference type="NCBI Taxonomy" id="2315694"/>
    <lineage>
        <taxon>Bacteria</taxon>
        <taxon>Bacillati</taxon>
        <taxon>Bacillota</taxon>
        <taxon>Bacilli</taxon>
        <taxon>Bacillales</taxon>
        <taxon>Paenibacillaceae</taxon>
        <taxon>Cohnella</taxon>
    </lineage>
</organism>
<comment type="caution">
    <text evidence="8">The sequence shown here is derived from an EMBL/GenBank/DDBJ whole genome shotgun (WGS) entry which is preliminary data.</text>
</comment>
<keyword evidence="4" id="KW-0378">Hydrolase</keyword>
<keyword evidence="3" id="KW-0479">Metal-binding</keyword>
<dbReference type="GO" id="GO:0008237">
    <property type="term" value="F:metallopeptidase activity"/>
    <property type="evidence" value="ECO:0007669"/>
    <property type="project" value="UniProtKB-KW"/>
</dbReference>
<dbReference type="PROSITE" id="PS50249">
    <property type="entry name" value="MPN"/>
    <property type="match status" value="1"/>
</dbReference>
<dbReference type="PANTHER" id="PTHR30471">
    <property type="entry name" value="DNA REPAIR PROTEIN RADC"/>
    <property type="match status" value="1"/>
</dbReference>
<comment type="similarity">
    <text evidence="1">Belongs to the UPF0758 family.</text>
</comment>
<dbReference type="Proteomes" id="UP000266340">
    <property type="component" value="Unassembled WGS sequence"/>
</dbReference>
<dbReference type="CDD" id="cd08071">
    <property type="entry name" value="MPN_DUF2466"/>
    <property type="match status" value="1"/>
</dbReference>